<feature type="transmembrane region" description="Helical" evidence="1">
    <location>
        <begin position="21"/>
        <end position="39"/>
    </location>
</feature>
<evidence type="ECO:0000313" key="2">
    <source>
        <dbReference type="EMBL" id="MPM80716.1"/>
    </source>
</evidence>
<protein>
    <submittedName>
        <fullName evidence="2">Uncharacterized protein</fullName>
    </submittedName>
</protein>
<feature type="transmembrane region" description="Helical" evidence="1">
    <location>
        <begin position="82"/>
        <end position="108"/>
    </location>
</feature>
<keyword evidence="1" id="KW-1133">Transmembrane helix</keyword>
<proteinExistence type="predicted"/>
<sequence length="118" mass="13264">MSNLLKSTFSEKETIQLNKKRVLFAFASLILFTLISGLLCDPNNSECMRNMGSIHLIFLLLHAIFCGMLYKSISKNITISFLMAILIIVLSWFAFGIGTVLLTVYIIVKANTKLKTIE</sequence>
<feature type="transmembrane region" description="Helical" evidence="1">
    <location>
        <begin position="51"/>
        <end position="70"/>
    </location>
</feature>
<dbReference type="EMBL" id="VSSQ01030256">
    <property type="protein sequence ID" value="MPM80716.1"/>
    <property type="molecule type" value="Genomic_DNA"/>
</dbReference>
<dbReference type="AlphaFoldDB" id="A0A645CUC3"/>
<keyword evidence="1" id="KW-0812">Transmembrane</keyword>
<name>A0A645CUC3_9ZZZZ</name>
<gene>
    <name evidence="2" type="ORF">SDC9_127766</name>
</gene>
<evidence type="ECO:0000256" key="1">
    <source>
        <dbReference type="SAM" id="Phobius"/>
    </source>
</evidence>
<organism evidence="2">
    <name type="scientific">bioreactor metagenome</name>
    <dbReference type="NCBI Taxonomy" id="1076179"/>
    <lineage>
        <taxon>unclassified sequences</taxon>
        <taxon>metagenomes</taxon>
        <taxon>ecological metagenomes</taxon>
    </lineage>
</organism>
<comment type="caution">
    <text evidence="2">The sequence shown here is derived from an EMBL/GenBank/DDBJ whole genome shotgun (WGS) entry which is preliminary data.</text>
</comment>
<reference evidence="2" key="1">
    <citation type="submission" date="2019-08" db="EMBL/GenBank/DDBJ databases">
        <authorList>
            <person name="Kucharzyk K."/>
            <person name="Murdoch R.W."/>
            <person name="Higgins S."/>
            <person name="Loffler F."/>
        </authorList>
    </citation>
    <scope>NUCLEOTIDE SEQUENCE</scope>
</reference>
<accession>A0A645CUC3</accession>
<keyword evidence="1" id="KW-0472">Membrane</keyword>